<comment type="caution">
    <text evidence="2">The sequence shown here is derived from an EMBL/GenBank/DDBJ whole genome shotgun (WGS) entry which is preliminary data.</text>
</comment>
<proteinExistence type="predicted"/>
<accession>A0ABD1XLQ8</accession>
<evidence type="ECO:0000313" key="2">
    <source>
        <dbReference type="EMBL" id="KAL2608866.1"/>
    </source>
</evidence>
<reference evidence="2 3" key="1">
    <citation type="submission" date="2024-09" db="EMBL/GenBank/DDBJ databases">
        <title>Chromosome-scale assembly of Riccia fluitans.</title>
        <authorList>
            <person name="Paukszto L."/>
            <person name="Sawicki J."/>
            <person name="Karawczyk K."/>
            <person name="Piernik-Szablinska J."/>
            <person name="Szczecinska M."/>
            <person name="Mazdziarz M."/>
        </authorList>
    </citation>
    <scope>NUCLEOTIDE SEQUENCE [LARGE SCALE GENOMIC DNA]</scope>
    <source>
        <strain evidence="2">Rf_01</strain>
        <tissue evidence="2">Aerial parts of the thallus</tissue>
    </source>
</reference>
<name>A0ABD1XLQ8_9MARC</name>
<sequence length="191" mass="21275">MEKEKAVSQSEDELVEENGAPEQPLVKDFEEQLAIHPWEVEEVAQIIMDLKDIQIDLLKEELGKVHLALPPPSCKREALPSSTGRGSLLAREVSTVTSDLYSLVEVCVTRMEQLEQQKLHLPSDADEPSPRQEAVELALVHACEQLQLTINAAHESLSSDLAEVVGLLKEFANISRENEEKSDEESLLLDD</sequence>
<evidence type="ECO:0000256" key="1">
    <source>
        <dbReference type="SAM" id="MobiDB-lite"/>
    </source>
</evidence>
<evidence type="ECO:0000313" key="3">
    <source>
        <dbReference type="Proteomes" id="UP001605036"/>
    </source>
</evidence>
<dbReference type="Proteomes" id="UP001605036">
    <property type="component" value="Unassembled WGS sequence"/>
</dbReference>
<dbReference type="EMBL" id="JBHFFA010000008">
    <property type="protein sequence ID" value="KAL2608866.1"/>
    <property type="molecule type" value="Genomic_DNA"/>
</dbReference>
<feature type="region of interest" description="Disordered" evidence="1">
    <location>
        <begin position="1"/>
        <end position="23"/>
    </location>
</feature>
<organism evidence="2 3">
    <name type="scientific">Riccia fluitans</name>
    <dbReference type="NCBI Taxonomy" id="41844"/>
    <lineage>
        <taxon>Eukaryota</taxon>
        <taxon>Viridiplantae</taxon>
        <taxon>Streptophyta</taxon>
        <taxon>Embryophyta</taxon>
        <taxon>Marchantiophyta</taxon>
        <taxon>Marchantiopsida</taxon>
        <taxon>Marchantiidae</taxon>
        <taxon>Marchantiales</taxon>
        <taxon>Ricciaceae</taxon>
        <taxon>Riccia</taxon>
    </lineage>
</organism>
<protein>
    <submittedName>
        <fullName evidence="2">Uncharacterized protein</fullName>
    </submittedName>
</protein>
<keyword evidence="3" id="KW-1185">Reference proteome</keyword>
<dbReference type="AlphaFoldDB" id="A0ABD1XLQ8"/>
<gene>
    <name evidence="2" type="ORF">R1flu_027439</name>
</gene>